<evidence type="ECO:0000259" key="2">
    <source>
        <dbReference type="Pfam" id="PF00582"/>
    </source>
</evidence>
<evidence type="ECO:0000313" key="4">
    <source>
        <dbReference type="Proteomes" id="UP000190150"/>
    </source>
</evidence>
<evidence type="ECO:0000313" key="3">
    <source>
        <dbReference type="EMBL" id="SKC00159.1"/>
    </source>
</evidence>
<dbReference type="AlphaFoldDB" id="A0A1T5FVF9"/>
<dbReference type="STRING" id="1513896.SAMN05660841_03551"/>
<dbReference type="Gene3D" id="3.40.50.12370">
    <property type="match status" value="1"/>
</dbReference>
<sequence length="286" mass="32284">MVKKILIPVDFSEYSNKAIDYARQLSKITKHDLVLIHVFTDHSNIYHNATEDINLVDPRVGSAKREMEKLITELNENEPDILVSSIFTDGNLYEEIGKLVTPEAYDAIIMGTKGSSGLDAMLIGSNMFDVFLNTNTPVLAIPFQEKKYKTDKIGLLCNFKDGEIAVLKQATALYGTDFELILIHINSSDDSIKNLDVKFDQFIERVIAETGIDNISYIIKAQAFFIQYKEDISSAIDSVIADELLDVLLVTKSKKGFLRKIVEENIVKRMAYQIQIPKFFARSTTL</sequence>
<dbReference type="InterPro" id="IPR006016">
    <property type="entry name" value="UspA"/>
</dbReference>
<reference evidence="4" key="1">
    <citation type="submission" date="2017-02" db="EMBL/GenBank/DDBJ databases">
        <authorList>
            <person name="Varghese N."/>
            <person name="Submissions S."/>
        </authorList>
    </citation>
    <scope>NUCLEOTIDE SEQUENCE [LARGE SCALE GENOMIC DNA]</scope>
    <source>
        <strain evidence="4">DSM 24091</strain>
    </source>
</reference>
<dbReference type="SUPFAM" id="SSF52402">
    <property type="entry name" value="Adenine nucleotide alpha hydrolases-like"/>
    <property type="match status" value="1"/>
</dbReference>
<dbReference type="Proteomes" id="UP000190150">
    <property type="component" value="Unassembled WGS sequence"/>
</dbReference>
<comment type="similarity">
    <text evidence="1">Belongs to the universal stress protein A family.</text>
</comment>
<keyword evidence="4" id="KW-1185">Reference proteome</keyword>
<accession>A0A1T5FVF9</accession>
<proteinExistence type="inferred from homology"/>
<gene>
    <name evidence="3" type="ORF">SAMN05660841_03551</name>
</gene>
<feature type="domain" description="UspA" evidence="2">
    <location>
        <begin position="1"/>
        <end position="142"/>
    </location>
</feature>
<organism evidence="3 4">
    <name type="scientific">Sphingobacterium nematocida</name>
    <dbReference type="NCBI Taxonomy" id="1513896"/>
    <lineage>
        <taxon>Bacteria</taxon>
        <taxon>Pseudomonadati</taxon>
        <taxon>Bacteroidota</taxon>
        <taxon>Sphingobacteriia</taxon>
        <taxon>Sphingobacteriales</taxon>
        <taxon>Sphingobacteriaceae</taxon>
        <taxon>Sphingobacterium</taxon>
    </lineage>
</organism>
<dbReference type="PANTHER" id="PTHR46268">
    <property type="entry name" value="STRESS RESPONSE PROTEIN NHAX"/>
    <property type="match status" value="1"/>
</dbReference>
<dbReference type="RefSeq" id="WP_079645141.1">
    <property type="nucleotide sequence ID" value="NZ_FUZF01000019.1"/>
</dbReference>
<dbReference type="OrthoDB" id="9788959at2"/>
<dbReference type="PRINTS" id="PR01438">
    <property type="entry name" value="UNVRSLSTRESS"/>
</dbReference>
<dbReference type="PANTHER" id="PTHR46268:SF6">
    <property type="entry name" value="UNIVERSAL STRESS PROTEIN UP12"/>
    <property type="match status" value="1"/>
</dbReference>
<dbReference type="EMBL" id="FUZF01000019">
    <property type="protein sequence ID" value="SKC00159.1"/>
    <property type="molecule type" value="Genomic_DNA"/>
</dbReference>
<evidence type="ECO:0000256" key="1">
    <source>
        <dbReference type="ARBA" id="ARBA00008791"/>
    </source>
</evidence>
<dbReference type="Pfam" id="PF00582">
    <property type="entry name" value="Usp"/>
    <property type="match status" value="1"/>
</dbReference>
<dbReference type="CDD" id="cd00293">
    <property type="entry name" value="USP-like"/>
    <property type="match status" value="1"/>
</dbReference>
<name>A0A1T5FVF9_9SPHI</name>
<dbReference type="InterPro" id="IPR006015">
    <property type="entry name" value="Universal_stress_UspA"/>
</dbReference>
<protein>
    <submittedName>
        <fullName evidence="3">Nucleotide-binding universal stress protein, UspA family</fullName>
    </submittedName>
</protein>